<accession>A0A4R0H8Z3</accession>
<evidence type="ECO:0000313" key="2">
    <source>
        <dbReference type="EMBL" id="TCC05914.1"/>
    </source>
</evidence>
<protein>
    <submittedName>
        <fullName evidence="2">Uncharacterized protein</fullName>
    </submittedName>
</protein>
<proteinExistence type="predicted"/>
<feature type="compositionally biased region" description="Basic and acidic residues" evidence="1">
    <location>
        <begin position="126"/>
        <end position="145"/>
    </location>
</feature>
<feature type="compositionally biased region" description="Polar residues" evidence="1">
    <location>
        <begin position="167"/>
        <end position="176"/>
    </location>
</feature>
<feature type="region of interest" description="Disordered" evidence="1">
    <location>
        <begin position="124"/>
        <end position="247"/>
    </location>
</feature>
<comment type="caution">
    <text evidence="2">The sequence shown here is derived from an EMBL/GenBank/DDBJ whole genome shotgun (WGS) entry which is preliminary data.</text>
</comment>
<gene>
    <name evidence="2" type="ORF">E0H45_28380</name>
</gene>
<feature type="compositionally biased region" description="Gly residues" evidence="1">
    <location>
        <begin position="238"/>
        <end position="247"/>
    </location>
</feature>
<sequence length="247" mass="27219">MTDDTKYLIVGAEKAHQDLHFLRRQAGRSSAARQLYREILREIERLRTGATDGHHALGYEPGKGDLRDCVTAYVRSDPAHKADYRLVFREMGPAAPGERPRRELLAVKPRRGANDVYAHVCARLSRHPDDRQPGLNRFGDRRPDARGSQAARQAELDTKRAIAHAWSGQQPLSSTRALMPAGTRNPRGTEDQARAAAAAQYAEPRGSPLWAGSSGSDPARGRRQPTTGYPHPRRNGSGPTGWPGRGQ</sequence>
<dbReference type="EMBL" id="SJJZ01000003">
    <property type="protein sequence ID" value="TCC05914.1"/>
    <property type="molecule type" value="Genomic_DNA"/>
</dbReference>
<name>A0A4R0H8Z3_9ACTN</name>
<dbReference type="RefSeq" id="WP_131342901.1">
    <property type="nucleotide sequence ID" value="NZ_SJJZ01000003.1"/>
</dbReference>
<keyword evidence="3" id="KW-1185">Reference proteome</keyword>
<reference evidence="2 3" key="1">
    <citation type="submission" date="2019-02" db="EMBL/GenBank/DDBJ databases">
        <title>Kribbella capetownensis sp. nov. and Kribbella speibonae sp. nov., isolated from soil.</title>
        <authorList>
            <person name="Curtis S.M."/>
            <person name="Norton I."/>
            <person name="Everest G.J."/>
            <person name="Meyers P.R."/>
        </authorList>
    </citation>
    <scope>NUCLEOTIDE SEQUENCE [LARGE SCALE GENOMIC DNA]</scope>
    <source>
        <strain evidence="2 3">KCTC 29219</strain>
    </source>
</reference>
<evidence type="ECO:0000313" key="3">
    <source>
        <dbReference type="Proteomes" id="UP000292346"/>
    </source>
</evidence>
<organism evidence="2 3">
    <name type="scientific">Kribbella soli</name>
    <dbReference type="NCBI Taxonomy" id="1124743"/>
    <lineage>
        <taxon>Bacteria</taxon>
        <taxon>Bacillati</taxon>
        <taxon>Actinomycetota</taxon>
        <taxon>Actinomycetes</taxon>
        <taxon>Propionibacteriales</taxon>
        <taxon>Kribbellaceae</taxon>
        <taxon>Kribbella</taxon>
    </lineage>
</organism>
<dbReference type="AlphaFoldDB" id="A0A4R0H8Z3"/>
<evidence type="ECO:0000256" key="1">
    <source>
        <dbReference type="SAM" id="MobiDB-lite"/>
    </source>
</evidence>
<dbReference type="Proteomes" id="UP000292346">
    <property type="component" value="Unassembled WGS sequence"/>
</dbReference>
<dbReference type="OrthoDB" id="3818650at2"/>